<feature type="chain" id="PRO_5046848832" evidence="1">
    <location>
        <begin position="26"/>
        <end position="1261"/>
    </location>
</feature>
<protein>
    <submittedName>
        <fullName evidence="2">Uncharacterized protein</fullName>
    </submittedName>
</protein>
<evidence type="ECO:0000313" key="3">
    <source>
        <dbReference type="Proteomes" id="UP000197068"/>
    </source>
</evidence>
<dbReference type="Proteomes" id="UP000197068">
    <property type="component" value="Unassembled WGS sequence"/>
</dbReference>
<reference evidence="2 3" key="1">
    <citation type="submission" date="2017-06" db="EMBL/GenBank/DDBJ databases">
        <title>Whole Genome Sequences of Colwellia marinimaniae MTCD1.</title>
        <authorList>
            <person name="Kusumoto H."/>
            <person name="Inoue M."/>
            <person name="Tanikawa K."/>
            <person name="Maeji H."/>
            <person name="Cameron J.H."/>
            <person name="Bartlett D.H."/>
        </authorList>
    </citation>
    <scope>NUCLEOTIDE SEQUENCE [LARGE SCALE GENOMIC DNA]</scope>
    <source>
        <strain evidence="2 3">MTCD1</strain>
    </source>
</reference>
<dbReference type="RefSeq" id="WP_057179671.1">
    <property type="nucleotide sequence ID" value="NZ_BDQM01000017.1"/>
</dbReference>
<name>A0ABQ0MWN6_9GAMM</name>
<comment type="caution">
    <text evidence="2">The sequence shown here is derived from an EMBL/GenBank/DDBJ whole genome shotgun (WGS) entry which is preliminary data.</text>
</comment>
<proteinExistence type="predicted"/>
<evidence type="ECO:0000256" key="1">
    <source>
        <dbReference type="SAM" id="SignalP"/>
    </source>
</evidence>
<feature type="signal peptide" evidence="1">
    <location>
        <begin position="1"/>
        <end position="25"/>
    </location>
</feature>
<accession>A0ABQ0MWN6</accession>
<gene>
    <name evidence="2" type="ORF">MTCD1_02271</name>
</gene>
<organism evidence="2 3">
    <name type="scientific">Colwellia marinimaniae</name>
    <dbReference type="NCBI Taxonomy" id="1513592"/>
    <lineage>
        <taxon>Bacteria</taxon>
        <taxon>Pseudomonadati</taxon>
        <taxon>Pseudomonadota</taxon>
        <taxon>Gammaproteobacteria</taxon>
        <taxon>Alteromonadales</taxon>
        <taxon>Colwelliaceae</taxon>
        <taxon>Colwellia</taxon>
    </lineage>
</organism>
<dbReference type="EMBL" id="BDQM01000017">
    <property type="protein sequence ID" value="GAW96652.1"/>
    <property type="molecule type" value="Genomic_DNA"/>
</dbReference>
<sequence>MNCNKHLIALALASALGACSDSSDAIPKSIIIPEPVVIIETTINGKGIKGVLTNAVVTVYKFVDGSPIALSETELKEANISTDGEGNYTFTVLDYDGPIKIELSPSTDPANPTTMTCDAPAGCGDTAFGKEIDLTAVDPDFKLSAISIVDSNSDGKVKVNISALTHLASVLIEASDDGVTAETVTEKSALIASTFGIDGDITQLEPTVTDDASAVAAEDNAAELRYGLINAGIMAALFSGETDDSGVLSSKLAQVAADLIANDGAFLVIQDEDDGFELALSDVLAGASDAAKLAADTIAADDTLTTTLNLVQLETQLVNEQAYQEANVGEDGFATVVIDVPTEGDAVAKAKAMVSDIRLFSHLFNDETSEGAGIKTQGDEYVALLNNAGIMIQAEIENFELLAQISNALADLSLQYDAGTLSPTSAAAGVSIASYLTTAGAVGTITFDERTATNGILFKVNAVAGNEKATLTASAEFSDDKKSITLTIEGLLESAGAVFTLHEGSFARVNLDTTTSRDALENDTYEGKIISGELELTLSLAQKATDLVPNPVTFEGMVKTKLLLVEERVLNERWDWDNQNQQDIISYGRPELETFVLPEMLTLSGAFSSLKGDLISATLTVNINGLDTYKAPEFKYIGKEVADVVSITFSADLNTIVITEADKVSDEQQTVETRVFTSGQTVGEWSATSSVVTANPEKHYWGTGIERKIITKRFDSGIEEQGILYTRAYITGEEESSYGVKSVRITPVDHDGNGTTDAYYFEAISNFWDDKEYDGTSFATLMDANGNILTSDGNPHNWDTVWSLDEFDSIEAFMKNNSYQLIANPLTVTNGAELLSQTITNWWQDQRSLTIDELGQVTFFFNEDELTDIAAGEFTELNPISYLTQPLIKDALTIAVSADTNTVTTSFDDASTKTFTFTGGKGSDFNFNSDNDNGNNRSIWSKVTPIDGLDVPQVIISHMIQFPWNELSIQLKFMPVDDQQANGEAGPDGIADRIEVYYIGGWGNTFNDDGVLIDGNGDINAFNDQSWPITQFDTVPNDAYANFFWTEASWGHIGWNPLPFNPLTVASALDVYKALIMNDWDNSISDYIDDIGKVEVNFDEDKLDLLVADSTTMFDGYNTEADSDNVFEDEDTFLNVNAALTLEAILGDYEVKIQLSGERTALEAGIFDLAMSYRLPGENAQRSFTVHYNTEEEGRLTANNFEGVVLVLNEPDEDATGIQILGHILVGPTAIVAATIEDRDGIIMIVYADTDGDGIHEEETL</sequence>
<keyword evidence="3" id="KW-1185">Reference proteome</keyword>
<dbReference type="PROSITE" id="PS51257">
    <property type="entry name" value="PROKAR_LIPOPROTEIN"/>
    <property type="match status" value="1"/>
</dbReference>
<evidence type="ECO:0000313" key="2">
    <source>
        <dbReference type="EMBL" id="GAW96652.1"/>
    </source>
</evidence>
<keyword evidence="1" id="KW-0732">Signal</keyword>